<evidence type="ECO:0000313" key="2">
    <source>
        <dbReference type="EMBL" id="MBF0966356.1"/>
    </source>
</evidence>
<dbReference type="GO" id="GO:0007165">
    <property type="term" value="P:signal transduction"/>
    <property type="evidence" value="ECO:0007669"/>
    <property type="project" value="InterPro"/>
</dbReference>
<protein>
    <submittedName>
        <fullName evidence="2">Toll/interleukin-1 receptor domain-containing protein</fullName>
    </submittedName>
</protein>
<keyword evidence="2" id="KW-0675">Receptor</keyword>
<dbReference type="Proteomes" id="UP000759246">
    <property type="component" value="Unassembled WGS sequence"/>
</dbReference>
<dbReference type="AlphaFoldDB" id="A0A929WW11"/>
<feature type="domain" description="TIR" evidence="1">
    <location>
        <begin position="1"/>
        <end position="148"/>
    </location>
</feature>
<sequence length="241" mass="27255">MQVFLSYREDEKGKEYASALREELAILGINAIMASRSIRPGAVWAQTILEHLEASSALLCIASRGYTESPWCQQEIGWAIGHGIPVLWMCYDSKEHSVGFLMDKQELDVPDPSSQAETAREIGTWLAAQEKTREEARATFIRALADSSTYRQTRDIVYALATLDSLTDDEWQQIDEAAATNRQVREAHFYSDRNNGMSGIPVTDWLRRQLNKSANNTWPRRLPVSILKTRGGGRAPRRDPR</sequence>
<dbReference type="EMBL" id="JABZGF010000092">
    <property type="protein sequence ID" value="MBF0966356.1"/>
    <property type="molecule type" value="Genomic_DNA"/>
</dbReference>
<dbReference type="OrthoDB" id="344630at2"/>
<dbReference type="InterPro" id="IPR035897">
    <property type="entry name" value="Toll_tir_struct_dom_sf"/>
</dbReference>
<dbReference type="InterPro" id="IPR000157">
    <property type="entry name" value="TIR_dom"/>
</dbReference>
<organism evidence="2 3">
    <name type="scientific">Actinomyces bouchesdurhonensis</name>
    <dbReference type="NCBI Taxonomy" id="1852361"/>
    <lineage>
        <taxon>Bacteria</taxon>
        <taxon>Bacillati</taxon>
        <taxon>Actinomycetota</taxon>
        <taxon>Actinomycetes</taxon>
        <taxon>Actinomycetales</taxon>
        <taxon>Actinomycetaceae</taxon>
        <taxon>Actinomyces</taxon>
    </lineage>
</organism>
<reference evidence="2" key="1">
    <citation type="submission" date="2020-04" db="EMBL/GenBank/DDBJ databases">
        <title>Deep metagenomics examines the oral microbiome during advanced dental caries in children, revealing novel taxa and co-occurrences with host molecules.</title>
        <authorList>
            <person name="Baker J.L."/>
            <person name="Morton J.T."/>
            <person name="Dinis M."/>
            <person name="Alvarez R."/>
            <person name="Tran N.C."/>
            <person name="Knight R."/>
            <person name="Edlund A."/>
        </authorList>
    </citation>
    <scope>NUCLEOTIDE SEQUENCE</scope>
    <source>
        <strain evidence="2">JCVI_30_bin.13</strain>
    </source>
</reference>
<dbReference type="Pfam" id="PF13676">
    <property type="entry name" value="TIR_2"/>
    <property type="match status" value="1"/>
</dbReference>
<dbReference type="PROSITE" id="PS50104">
    <property type="entry name" value="TIR"/>
    <property type="match status" value="1"/>
</dbReference>
<proteinExistence type="predicted"/>
<comment type="caution">
    <text evidence="2">The sequence shown here is derived from an EMBL/GenBank/DDBJ whole genome shotgun (WGS) entry which is preliminary data.</text>
</comment>
<dbReference type="Gene3D" id="3.40.50.10140">
    <property type="entry name" value="Toll/interleukin-1 receptor homology (TIR) domain"/>
    <property type="match status" value="1"/>
</dbReference>
<evidence type="ECO:0000259" key="1">
    <source>
        <dbReference type="PROSITE" id="PS50104"/>
    </source>
</evidence>
<gene>
    <name evidence="2" type="ORF">HXK09_04190</name>
</gene>
<evidence type="ECO:0000313" key="3">
    <source>
        <dbReference type="Proteomes" id="UP000759246"/>
    </source>
</evidence>
<name>A0A929WW11_9ACTO</name>
<dbReference type="RefSeq" id="WP_073982421.1">
    <property type="nucleotide sequence ID" value="NZ_CAJZKY010000100.1"/>
</dbReference>
<accession>A0A929WW11</accession>
<dbReference type="SMART" id="SM00255">
    <property type="entry name" value="TIR"/>
    <property type="match status" value="1"/>
</dbReference>
<dbReference type="SUPFAM" id="SSF52200">
    <property type="entry name" value="Toll/Interleukin receptor TIR domain"/>
    <property type="match status" value="1"/>
</dbReference>